<dbReference type="PANTHER" id="PTHR43861:SF1">
    <property type="entry name" value="TRANS-ACONITATE 2-METHYLTRANSFERASE"/>
    <property type="match status" value="1"/>
</dbReference>
<keyword evidence="1" id="KW-0808">Transferase</keyword>
<protein>
    <submittedName>
        <fullName evidence="1">Ubiquinone/menaquinone biosynthesis C-methyltransferase UbiE</fullName>
        <ecNumber evidence="1">2.1.1.163</ecNumber>
    </submittedName>
</protein>
<name>A0A644WVM1_9ZZZZ</name>
<dbReference type="Gene3D" id="3.40.50.150">
    <property type="entry name" value="Vaccinia Virus protein VP39"/>
    <property type="match status" value="1"/>
</dbReference>
<keyword evidence="1" id="KW-0830">Ubiquinone</keyword>
<proteinExistence type="predicted"/>
<accession>A0A644WVM1</accession>
<comment type="caution">
    <text evidence="1">The sequence shown here is derived from an EMBL/GenBank/DDBJ whole genome shotgun (WGS) entry which is preliminary data.</text>
</comment>
<gene>
    <name evidence="1" type="primary">ubiE_45</name>
    <name evidence="1" type="ORF">SDC9_54276</name>
</gene>
<dbReference type="InterPro" id="IPR029063">
    <property type="entry name" value="SAM-dependent_MTases_sf"/>
</dbReference>
<dbReference type="PANTHER" id="PTHR43861">
    <property type="entry name" value="TRANS-ACONITATE 2-METHYLTRANSFERASE-RELATED"/>
    <property type="match status" value="1"/>
</dbReference>
<keyword evidence="1" id="KW-0489">Methyltransferase</keyword>
<dbReference type="AlphaFoldDB" id="A0A644WVM1"/>
<dbReference type="EC" id="2.1.1.163" evidence="1"/>
<organism evidence="1">
    <name type="scientific">bioreactor metagenome</name>
    <dbReference type="NCBI Taxonomy" id="1076179"/>
    <lineage>
        <taxon>unclassified sequences</taxon>
        <taxon>metagenomes</taxon>
        <taxon>ecological metagenomes</taxon>
    </lineage>
</organism>
<reference evidence="1" key="1">
    <citation type="submission" date="2019-08" db="EMBL/GenBank/DDBJ databases">
        <authorList>
            <person name="Kucharzyk K."/>
            <person name="Murdoch R.W."/>
            <person name="Higgins S."/>
            <person name="Loffler F."/>
        </authorList>
    </citation>
    <scope>NUCLEOTIDE SEQUENCE</scope>
</reference>
<dbReference type="EMBL" id="VSSQ01001395">
    <property type="protein sequence ID" value="MPM07965.1"/>
    <property type="molecule type" value="Genomic_DNA"/>
</dbReference>
<dbReference type="GO" id="GO:0032259">
    <property type="term" value="P:methylation"/>
    <property type="evidence" value="ECO:0007669"/>
    <property type="project" value="UniProtKB-KW"/>
</dbReference>
<dbReference type="SUPFAM" id="SSF53335">
    <property type="entry name" value="S-adenosyl-L-methionine-dependent methyltransferases"/>
    <property type="match status" value="1"/>
</dbReference>
<evidence type="ECO:0000313" key="1">
    <source>
        <dbReference type="EMBL" id="MPM07965.1"/>
    </source>
</evidence>
<dbReference type="CDD" id="cd02440">
    <property type="entry name" value="AdoMet_MTases"/>
    <property type="match status" value="1"/>
</dbReference>
<dbReference type="Pfam" id="PF01209">
    <property type="entry name" value="Ubie_methyltran"/>
    <property type="match status" value="1"/>
</dbReference>
<dbReference type="GO" id="GO:0043770">
    <property type="term" value="F:demethylmenaquinone methyltransferase activity"/>
    <property type="evidence" value="ECO:0007669"/>
    <property type="project" value="UniProtKB-EC"/>
</dbReference>
<sequence>MSKIFNPENHGRLSSDERRKLIPPEKILEMMRIRSGDVLLDAGAGKGYFAIPSLSYVGEDGKVIAADISQQMLDLLMQEAPETINLQPVLCEKDFIDLSEKSVDKILMAFVLHEVDDAVAYLKMLRKILKDNGQLFIVEWEKIDSPMGPPQHDRISVDQINQFLSEAGFVLQHHEMINDFQYFCEAKKAF</sequence>